<name>A0A7R9YWT5_9CHLO</name>
<protein>
    <submittedName>
        <fullName evidence="2">Uncharacterized protein</fullName>
    </submittedName>
</protein>
<dbReference type="EMBL" id="HBEC01023688">
    <property type="protein sequence ID" value="CAD8291209.1"/>
    <property type="molecule type" value="Transcribed_RNA"/>
</dbReference>
<organism evidence="2">
    <name type="scientific">Chlamydomonas euryale</name>
    <dbReference type="NCBI Taxonomy" id="1486919"/>
    <lineage>
        <taxon>Eukaryota</taxon>
        <taxon>Viridiplantae</taxon>
        <taxon>Chlorophyta</taxon>
        <taxon>core chlorophytes</taxon>
        <taxon>Chlorophyceae</taxon>
        <taxon>CS clade</taxon>
        <taxon>Chlamydomonadales</taxon>
        <taxon>Chlamydomonadaceae</taxon>
        <taxon>Chlamydomonas</taxon>
    </lineage>
</organism>
<dbReference type="PANTHER" id="PTHR34958:SF1">
    <property type="entry name" value="ARMADILLO-LIKE HELICAL DOMAIN-CONTAINING PROTEIN"/>
    <property type="match status" value="1"/>
</dbReference>
<reference evidence="2" key="1">
    <citation type="submission" date="2021-01" db="EMBL/GenBank/DDBJ databases">
        <authorList>
            <person name="Corre E."/>
            <person name="Pelletier E."/>
            <person name="Niang G."/>
            <person name="Scheremetjew M."/>
            <person name="Finn R."/>
            <person name="Kale V."/>
            <person name="Holt S."/>
            <person name="Cochrane G."/>
            <person name="Meng A."/>
            <person name="Brown T."/>
            <person name="Cohen L."/>
        </authorList>
    </citation>
    <scope>NUCLEOTIDE SEQUENCE</scope>
    <source>
        <strain evidence="2">CCMP219</strain>
    </source>
</reference>
<evidence type="ECO:0000313" key="2">
    <source>
        <dbReference type="EMBL" id="CAD8291209.1"/>
    </source>
</evidence>
<sequence length="114" mass="12649">MALMAQCSLDADAFAKHSLAHVLKDQLGGGDVRERYLAGMYLLQHWMLNQPHKYWQSLRQLLLHARAAGDERPLNNAYLQIESMMAAEDLADQPGGGVEDAPAHALPLREGRMA</sequence>
<gene>
    <name evidence="2" type="ORF">CEUR00632_LOCUS10839</name>
</gene>
<evidence type="ECO:0000256" key="1">
    <source>
        <dbReference type="SAM" id="MobiDB-lite"/>
    </source>
</evidence>
<feature type="region of interest" description="Disordered" evidence="1">
    <location>
        <begin position="91"/>
        <end position="114"/>
    </location>
</feature>
<proteinExistence type="predicted"/>
<dbReference type="PANTHER" id="PTHR34958">
    <property type="entry name" value="CONDITIONAL LOSS-OF-GROWTH 1"/>
    <property type="match status" value="1"/>
</dbReference>
<accession>A0A7R9YWT5</accession>
<dbReference type="AlphaFoldDB" id="A0A7R9YWT5"/>